<protein>
    <recommendedName>
        <fullName evidence="2">DUF7704 domain-containing protein</fullName>
    </recommendedName>
</protein>
<organism evidence="3 4">
    <name type="scientific">Colletotrichum trifolii</name>
    <dbReference type="NCBI Taxonomy" id="5466"/>
    <lineage>
        <taxon>Eukaryota</taxon>
        <taxon>Fungi</taxon>
        <taxon>Dikarya</taxon>
        <taxon>Ascomycota</taxon>
        <taxon>Pezizomycotina</taxon>
        <taxon>Sordariomycetes</taxon>
        <taxon>Hypocreomycetidae</taxon>
        <taxon>Glomerellales</taxon>
        <taxon>Glomerellaceae</taxon>
        <taxon>Colletotrichum</taxon>
        <taxon>Colletotrichum orbiculare species complex</taxon>
    </lineage>
</organism>
<dbReference type="InterPro" id="IPR056121">
    <property type="entry name" value="DUF7704"/>
</dbReference>
<evidence type="ECO:0000313" key="3">
    <source>
        <dbReference type="EMBL" id="TDZ37522.1"/>
    </source>
</evidence>
<gene>
    <name evidence="3" type="ORF">CTRI78_v011100</name>
</gene>
<reference evidence="3 4" key="1">
    <citation type="submission" date="2018-12" db="EMBL/GenBank/DDBJ databases">
        <title>Genome sequence and assembly of Colletotrichum trifolii.</title>
        <authorList>
            <person name="Gan P."/>
            <person name="Shirasu K."/>
        </authorList>
    </citation>
    <scope>NUCLEOTIDE SEQUENCE [LARGE SCALE GENOMIC DNA]</scope>
    <source>
        <strain evidence="3 4">543-2</strain>
    </source>
</reference>
<dbReference type="Pfam" id="PF24803">
    <property type="entry name" value="DUF7704"/>
    <property type="match status" value="1"/>
</dbReference>
<proteinExistence type="predicted"/>
<dbReference type="PANTHER" id="PTHR37019">
    <property type="entry name" value="CHROMOSOME 1, WHOLE GENOME SHOTGUN SEQUENCE"/>
    <property type="match status" value="1"/>
</dbReference>
<feature type="transmembrane region" description="Helical" evidence="1">
    <location>
        <begin position="90"/>
        <end position="110"/>
    </location>
</feature>
<evidence type="ECO:0000259" key="2">
    <source>
        <dbReference type="Pfam" id="PF24803"/>
    </source>
</evidence>
<keyword evidence="1" id="KW-0812">Transmembrane</keyword>
<feature type="transmembrane region" description="Helical" evidence="1">
    <location>
        <begin position="21"/>
        <end position="38"/>
    </location>
</feature>
<accession>A0A4R8QFE6</accession>
<dbReference type="Proteomes" id="UP000295703">
    <property type="component" value="Unassembled WGS sequence"/>
</dbReference>
<dbReference type="EMBL" id="RYZW01000224">
    <property type="protein sequence ID" value="TDZ37522.1"/>
    <property type="molecule type" value="Genomic_DNA"/>
</dbReference>
<feature type="transmembrane region" description="Helical" evidence="1">
    <location>
        <begin position="58"/>
        <end position="78"/>
    </location>
</feature>
<dbReference type="PANTHER" id="PTHR37019:SF1">
    <property type="entry name" value="EXPERA DOMAIN-CONTAINING PROTEIN"/>
    <property type="match status" value="1"/>
</dbReference>
<keyword evidence="1" id="KW-1133">Transmembrane helix</keyword>
<feature type="domain" description="DUF7704" evidence="2">
    <location>
        <begin position="14"/>
        <end position="150"/>
    </location>
</feature>
<keyword evidence="1" id="KW-0472">Membrane</keyword>
<comment type="caution">
    <text evidence="3">The sequence shown here is derived from an EMBL/GenBank/DDBJ whole genome shotgun (WGS) entry which is preliminary data.</text>
</comment>
<feature type="transmembrane region" description="Helical" evidence="1">
    <location>
        <begin position="130"/>
        <end position="152"/>
    </location>
</feature>
<evidence type="ECO:0000313" key="4">
    <source>
        <dbReference type="Proteomes" id="UP000295703"/>
    </source>
</evidence>
<keyword evidence="4" id="KW-1185">Reference proteome</keyword>
<name>A0A4R8QFE6_COLTR</name>
<dbReference type="AlphaFoldDB" id="A0A4R8QFE6"/>
<evidence type="ECO:0000256" key="1">
    <source>
        <dbReference type="SAM" id="Phobius"/>
    </source>
</evidence>
<sequence length="161" mass="18132">MPPKAAQVTTTGLAMPLVYRLFFLTIEPFSALLGAYFAHFRQDEYLSLTHAASKPDAIPQGTTIVLSQLANLYFLFALNEALVLRAATDLRVWKTVLFGLLVADFGHLYSVRSLGPDVYYNFFKWNAIDWGNVPFVYVGAFMRIAFLAGVGFRQVPTWKQQ</sequence>